<dbReference type="RefSeq" id="XP_064659529.1">
    <property type="nucleotide sequence ID" value="XM_064802168.1"/>
</dbReference>
<dbReference type="GeneID" id="89926262"/>
<protein>
    <submittedName>
        <fullName evidence="1">Uncharacterized protein</fullName>
    </submittedName>
</protein>
<accession>A0AAV9PAK9</accession>
<reference evidence="1 2" key="1">
    <citation type="submission" date="2023-08" db="EMBL/GenBank/DDBJ databases">
        <title>Black Yeasts Isolated from many extreme environments.</title>
        <authorList>
            <person name="Coleine C."/>
            <person name="Stajich J.E."/>
            <person name="Selbmann L."/>
        </authorList>
    </citation>
    <scope>NUCLEOTIDE SEQUENCE [LARGE SCALE GENOMIC DNA]</scope>
    <source>
        <strain evidence="1 2">CCFEE 5935</strain>
    </source>
</reference>
<proteinExistence type="predicted"/>
<keyword evidence="2" id="KW-1185">Reference proteome</keyword>
<dbReference type="AlphaFoldDB" id="A0AAV9PAK9"/>
<organism evidence="1 2">
    <name type="scientific">Saxophila tyrrhenica</name>
    <dbReference type="NCBI Taxonomy" id="1690608"/>
    <lineage>
        <taxon>Eukaryota</taxon>
        <taxon>Fungi</taxon>
        <taxon>Dikarya</taxon>
        <taxon>Ascomycota</taxon>
        <taxon>Pezizomycotina</taxon>
        <taxon>Dothideomycetes</taxon>
        <taxon>Dothideomycetidae</taxon>
        <taxon>Mycosphaerellales</taxon>
        <taxon>Extremaceae</taxon>
        <taxon>Saxophila</taxon>
    </lineage>
</organism>
<dbReference type="EMBL" id="JAVRRT010000007">
    <property type="protein sequence ID" value="KAK5170331.1"/>
    <property type="molecule type" value="Genomic_DNA"/>
</dbReference>
<dbReference type="Proteomes" id="UP001337655">
    <property type="component" value="Unassembled WGS sequence"/>
</dbReference>
<gene>
    <name evidence="1" type="ORF">LTR77_004918</name>
</gene>
<evidence type="ECO:0000313" key="1">
    <source>
        <dbReference type="EMBL" id="KAK5170331.1"/>
    </source>
</evidence>
<name>A0AAV9PAK9_9PEZI</name>
<sequence length="214" mass="23810">MDSLTAAFDASRIKLLKSHELNAEALKQLEDCRKAVETMEQLEVCRKSVEKNTKGNEIMSVLAGSGVLETMSHLAIAGIEKARFMLQDGDFHTMCTAAANAIASRTCKEHRVRADVEGHLAVMEKLAGSVAYKLRGKAFKYSRTVAELCRLPVDECSSRFAWPDWKDGYLFWLKAEAEAGTLVAMDREERKKYFEKMLSTAGGDGTKYVSAERS</sequence>
<evidence type="ECO:0000313" key="2">
    <source>
        <dbReference type="Proteomes" id="UP001337655"/>
    </source>
</evidence>
<comment type="caution">
    <text evidence="1">The sequence shown here is derived from an EMBL/GenBank/DDBJ whole genome shotgun (WGS) entry which is preliminary data.</text>
</comment>